<name>A0A8D8HD84_CULPI</name>
<evidence type="ECO:0000256" key="3">
    <source>
        <dbReference type="ARBA" id="ARBA00004174"/>
    </source>
</evidence>
<evidence type="ECO:0000256" key="9">
    <source>
        <dbReference type="ARBA" id="ARBA00022848"/>
    </source>
</evidence>
<keyword evidence="13 16" id="KW-0472">Membrane</keyword>
<evidence type="ECO:0000256" key="7">
    <source>
        <dbReference type="ARBA" id="ARBA00022723"/>
    </source>
</evidence>
<comment type="function">
    <text evidence="2">May be involved in the metabolism of insect hormones and in the breakdown of synthetic insecticides.</text>
</comment>
<evidence type="ECO:0000256" key="8">
    <source>
        <dbReference type="ARBA" id="ARBA00022824"/>
    </source>
</evidence>
<dbReference type="CDD" id="cd11056">
    <property type="entry name" value="CYP6-like"/>
    <property type="match status" value="1"/>
</dbReference>
<dbReference type="GO" id="GO:0004497">
    <property type="term" value="F:monooxygenase activity"/>
    <property type="evidence" value="ECO:0007669"/>
    <property type="project" value="UniProtKB-KW"/>
</dbReference>
<dbReference type="PANTHER" id="PTHR24292">
    <property type="entry name" value="CYTOCHROME P450"/>
    <property type="match status" value="1"/>
</dbReference>
<organism evidence="17">
    <name type="scientific">Culex pipiens</name>
    <name type="common">House mosquito</name>
    <dbReference type="NCBI Taxonomy" id="7175"/>
    <lineage>
        <taxon>Eukaryota</taxon>
        <taxon>Metazoa</taxon>
        <taxon>Ecdysozoa</taxon>
        <taxon>Arthropoda</taxon>
        <taxon>Hexapoda</taxon>
        <taxon>Insecta</taxon>
        <taxon>Pterygota</taxon>
        <taxon>Neoptera</taxon>
        <taxon>Endopterygota</taxon>
        <taxon>Diptera</taxon>
        <taxon>Nematocera</taxon>
        <taxon>Culicoidea</taxon>
        <taxon>Culicidae</taxon>
        <taxon>Culicinae</taxon>
        <taxon>Culicini</taxon>
        <taxon>Culex</taxon>
        <taxon>Culex</taxon>
    </lineage>
</organism>
<dbReference type="PRINTS" id="PR00463">
    <property type="entry name" value="EP450I"/>
</dbReference>
<evidence type="ECO:0000256" key="10">
    <source>
        <dbReference type="ARBA" id="ARBA00023002"/>
    </source>
</evidence>
<evidence type="ECO:0000256" key="4">
    <source>
        <dbReference type="ARBA" id="ARBA00004406"/>
    </source>
</evidence>
<comment type="similarity">
    <text evidence="5 15">Belongs to the cytochrome P450 family.</text>
</comment>
<keyword evidence="10 15" id="KW-0560">Oxidoreductase</keyword>
<evidence type="ECO:0000256" key="1">
    <source>
        <dbReference type="ARBA" id="ARBA00001971"/>
    </source>
</evidence>
<protein>
    <submittedName>
        <fullName evidence="17">Cytochrome P450 9e2</fullName>
    </submittedName>
</protein>
<proteinExistence type="inferred from homology"/>
<keyword evidence="7 14" id="KW-0479">Metal-binding</keyword>
<dbReference type="EMBL" id="HBUE01313759">
    <property type="protein sequence ID" value="CAG6584716.1"/>
    <property type="molecule type" value="Transcribed_RNA"/>
</dbReference>
<accession>A0A8D8HD84</accession>
<dbReference type="GO" id="GO:0005506">
    <property type="term" value="F:iron ion binding"/>
    <property type="evidence" value="ECO:0007669"/>
    <property type="project" value="InterPro"/>
</dbReference>
<keyword evidence="8" id="KW-0256">Endoplasmic reticulum</keyword>
<evidence type="ECO:0000256" key="5">
    <source>
        <dbReference type="ARBA" id="ARBA00010617"/>
    </source>
</evidence>
<dbReference type="FunFam" id="1.10.630.10:FF:000042">
    <property type="entry name" value="Cytochrome P450"/>
    <property type="match status" value="1"/>
</dbReference>
<dbReference type="EMBL" id="HBUE01313755">
    <property type="protein sequence ID" value="CAG6584704.1"/>
    <property type="molecule type" value="Transcribed_RNA"/>
</dbReference>
<dbReference type="InterPro" id="IPR001128">
    <property type="entry name" value="Cyt_P450"/>
</dbReference>
<feature type="binding site" description="axial binding residue" evidence="14">
    <location>
        <position position="484"/>
    </location>
    <ligand>
        <name>heme</name>
        <dbReference type="ChEBI" id="CHEBI:30413"/>
    </ligand>
    <ligandPart>
        <name>Fe</name>
        <dbReference type="ChEBI" id="CHEBI:18248"/>
    </ligandPart>
</feature>
<evidence type="ECO:0000256" key="2">
    <source>
        <dbReference type="ARBA" id="ARBA00003690"/>
    </source>
</evidence>
<keyword evidence="6 14" id="KW-0349">Heme</keyword>
<keyword evidence="9" id="KW-0492">Microsome</keyword>
<dbReference type="InterPro" id="IPR002401">
    <property type="entry name" value="Cyt_P450_E_grp-I"/>
</dbReference>
<reference evidence="17" key="1">
    <citation type="submission" date="2021-05" db="EMBL/GenBank/DDBJ databases">
        <authorList>
            <person name="Alioto T."/>
            <person name="Alioto T."/>
            <person name="Gomez Garrido J."/>
        </authorList>
    </citation>
    <scope>NUCLEOTIDE SEQUENCE</scope>
</reference>
<dbReference type="Pfam" id="PF00067">
    <property type="entry name" value="p450"/>
    <property type="match status" value="1"/>
</dbReference>
<dbReference type="GO" id="GO:0005789">
    <property type="term" value="C:endoplasmic reticulum membrane"/>
    <property type="evidence" value="ECO:0007669"/>
    <property type="project" value="UniProtKB-SubCell"/>
</dbReference>
<dbReference type="EMBL" id="HBUE01313758">
    <property type="protein sequence ID" value="CAG6584714.1"/>
    <property type="molecule type" value="Transcribed_RNA"/>
</dbReference>
<dbReference type="EMBL" id="HBUE01207447">
    <property type="protein sequence ID" value="CAG6532826.1"/>
    <property type="molecule type" value="Transcribed_RNA"/>
</dbReference>
<keyword evidence="16" id="KW-0812">Transmembrane</keyword>
<dbReference type="InterPro" id="IPR036396">
    <property type="entry name" value="Cyt_P450_sf"/>
</dbReference>
<dbReference type="GO" id="GO:0020037">
    <property type="term" value="F:heme binding"/>
    <property type="evidence" value="ECO:0007669"/>
    <property type="project" value="InterPro"/>
</dbReference>
<evidence type="ECO:0000256" key="14">
    <source>
        <dbReference type="PIRSR" id="PIRSR602401-1"/>
    </source>
</evidence>
<evidence type="ECO:0000256" key="13">
    <source>
        <dbReference type="ARBA" id="ARBA00023136"/>
    </source>
</evidence>
<sequence length="544" mass="62932">MVSVDLFTTLCLGTIIVLVYHYLVKKYHYFLSKPIPCVKPTILVGTSGPLLFRKRDLATHMKVMYNAFPDAKIIGMYDLTSPIYMLRDPDMIKKLAMKDFDHFTDHGPYLTNGRTDDNAGGDSLFGNSLFAMRGQKWRDMRAALSPAFTGSRMRPIFELVTKCGRSMATFFKEEARAGRKLEYEIKDTFQRYGNDVIATVAFGIEVDSMRDYNNEFFEMATKMLSFSSWKMVPLMVIMRVLAALGQKTNMDFMDSKLSDHFKKMIRDNMKQREVNKIVRNDMINILMEVRNGSLKHRQDEQDTKDAGFATVEESSVGKTTHSRKWTDNELFAQCFLFFIAGFDTASTLMSFLAYELSVNPEIQERLHEEIRQTEDSLKTNPLSYEVLQKMQYLDQVVSEALRKWSPNMQLDRYCRKDYLYDDNAGTRFVIEQGHMVVIPVIAMHHDPQYFPEPERFDPERFSEENRSKINTGAYLPFGVGPRNCIGSRLALMEVKSIFYHLVRDFRLVLSEKTQIPLKMAKHPFALLVEGGLWVEFKPRSGINE</sequence>
<dbReference type="EMBL" id="HBUE01313753">
    <property type="protein sequence ID" value="CAG6584698.1"/>
    <property type="molecule type" value="Transcribed_RNA"/>
</dbReference>
<keyword evidence="12 15" id="KW-0503">Monooxygenase</keyword>
<dbReference type="InterPro" id="IPR050476">
    <property type="entry name" value="Insect_CytP450_Detox"/>
</dbReference>
<evidence type="ECO:0000256" key="15">
    <source>
        <dbReference type="RuleBase" id="RU000461"/>
    </source>
</evidence>
<dbReference type="GO" id="GO:0016705">
    <property type="term" value="F:oxidoreductase activity, acting on paired donors, with incorporation or reduction of molecular oxygen"/>
    <property type="evidence" value="ECO:0007669"/>
    <property type="project" value="InterPro"/>
</dbReference>
<evidence type="ECO:0000256" key="16">
    <source>
        <dbReference type="SAM" id="Phobius"/>
    </source>
</evidence>
<dbReference type="EMBL" id="HBUE01207453">
    <property type="protein sequence ID" value="CAG6532844.1"/>
    <property type="molecule type" value="Transcribed_RNA"/>
</dbReference>
<dbReference type="EMBL" id="HBUE01207449">
    <property type="protein sequence ID" value="CAG6532832.1"/>
    <property type="molecule type" value="Transcribed_RNA"/>
</dbReference>
<dbReference type="Gene3D" id="1.10.630.10">
    <property type="entry name" value="Cytochrome P450"/>
    <property type="match status" value="1"/>
</dbReference>
<dbReference type="SUPFAM" id="SSF48264">
    <property type="entry name" value="Cytochrome P450"/>
    <property type="match status" value="1"/>
</dbReference>
<dbReference type="PANTHER" id="PTHR24292:SF54">
    <property type="entry name" value="CYP9F3-RELATED"/>
    <property type="match status" value="1"/>
</dbReference>
<evidence type="ECO:0000256" key="12">
    <source>
        <dbReference type="ARBA" id="ARBA00023033"/>
    </source>
</evidence>
<evidence type="ECO:0000256" key="11">
    <source>
        <dbReference type="ARBA" id="ARBA00023004"/>
    </source>
</evidence>
<comment type="subcellular location">
    <subcellularLocation>
        <location evidence="4">Endoplasmic reticulum membrane</location>
        <topology evidence="4">Peripheral membrane protein</topology>
    </subcellularLocation>
    <subcellularLocation>
        <location evidence="3">Microsome membrane</location>
        <topology evidence="3">Peripheral membrane protein</topology>
    </subcellularLocation>
</comment>
<evidence type="ECO:0000256" key="6">
    <source>
        <dbReference type="ARBA" id="ARBA00022617"/>
    </source>
</evidence>
<keyword evidence="11 14" id="KW-0408">Iron</keyword>
<keyword evidence="16" id="KW-1133">Transmembrane helix</keyword>
<dbReference type="EMBL" id="HBUE01207452">
    <property type="protein sequence ID" value="CAG6532842.1"/>
    <property type="molecule type" value="Transcribed_RNA"/>
</dbReference>
<dbReference type="PROSITE" id="PS00086">
    <property type="entry name" value="CYTOCHROME_P450"/>
    <property type="match status" value="1"/>
</dbReference>
<evidence type="ECO:0000313" key="17">
    <source>
        <dbReference type="EMBL" id="CAG6532844.1"/>
    </source>
</evidence>
<dbReference type="PRINTS" id="PR00385">
    <property type="entry name" value="P450"/>
</dbReference>
<comment type="cofactor">
    <cofactor evidence="1 14">
        <name>heme</name>
        <dbReference type="ChEBI" id="CHEBI:30413"/>
    </cofactor>
</comment>
<dbReference type="AlphaFoldDB" id="A0A8D8HD84"/>
<dbReference type="InterPro" id="IPR017972">
    <property type="entry name" value="Cyt_P450_CS"/>
</dbReference>
<feature type="transmembrane region" description="Helical" evidence="16">
    <location>
        <begin position="6"/>
        <end position="24"/>
    </location>
</feature>